<proteinExistence type="predicted"/>
<name>A0A2W5S8F8_CERSP</name>
<reference evidence="1 2" key="1">
    <citation type="submission" date="2017-08" db="EMBL/GenBank/DDBJ databases">
        <title>Infants hospitalized years apart are colonized by the same room-sourced microbial strains.</title>
        <authorList>
            <person name="Brooks B."/>
            <person name="Olm M.R."/>
            <person name="Firek B.A."/>
            <person name="Baker R."/>
            <person name="Thomas B.C."/>
            <person name="Morowitz M.J."/>
            <person name="Banfield J.F."/>
        </authorList>
    </citation>
    <scope>NUCLEOTIDE SEQUENCE [LARGE SCALE GENOMIC DNA]</scope>
    <source>
        <strain evidence="1">S2_003_000_R2_11</strain>
    </source>
</reference>
<dbReference type="AlphaFoldDB" id="A0A2W5S8F8"/>
<evidence type="ECO:0000313" key="2">
    <source>
        <dbReference type="Proteomes" id="UP000248975"/>
    </source>
</evidence>
<protein>
    <submittedName>
        <fullName evidence="1">Uncharacterized protein</fullName>
    </submittedName>
</protein>
<dbReference type="EMBL" id="QFQS01000001">
    <property type="protein sequence ID" value="PZQ99258.1"/>
    <property type="molecule type" value="Genomic_DNA"/>
</dbReference>
<gene>
    <name evidence="1" type="ORF">DI533_00710</name>
</gene>
<evidence type="ECO:0000313" key="1">
    <source>
        <dbReference type="EMBL" id="PZQ99258.1"/>
    </source>
</evidence>
<dbReference type="Proteomes" id="UP000248975">
    <property type="component" value="Unassembled WGS sequence"/>
</dbReference>
<accession>A0A2W5S8F8</accession>
<comment type="caution">
    <text evidence="1">The sequence shown here is derived from an EMBL/GenBank/DDBJ whole genome shotgun (WGS) entry which is preliminary data.</text>
</comment>
<sequence>MDGVKAMCHACLDPKYQMQEMDRRLASVAQVRQDNDADSAQTIGFWARIGAWLAPWTRKDQVHV</sequence>
<organism evidence="1 2">
    <name type="scientific">Cereibacter sphaeroides</name>
    <name type="common">Rhodobacter sphaeroides</name>
    <dbReference type="NCBI Taxonomy" id="1063"/>
    <lineage>
        <taxon>Bacteria</taxon>
        <taxon>Pseudomonadati</taxon>
        <taxon>Pseudomonadota</taxon>
        <taxon>Alphaproteobacteria</taxon>
        <taxon>Rhodobacterales</taxon>
        <taxon>Paracoccaceae</taxon>
        <taxon>Cereibacter</taxon>
    </lineage>
</organism>